<evidence type="ECO:0000313" key="4">
    <source>
        <dbReference type="Proteomes" id="UP000184212"/>
    </source>
</evidence>
<name>A0A1M5WD48_9BACT</name>
<feature type="transmembrane region" description="Helical" evidence="1">
    <location>
        <begin position="320"/>
        <end position="337"/>
    </location>
</feature>
<feature type="transmembrane region" description="Helical" evidence="1">
    <location>
        <begin position="174"/>
        <end position="194"/>
    </location>
</feature>
<reference evidence="3 4" key="1">
    <citation type="submission" date="2016-11" db="EMBL/GenBank/DDBJ databases">
        <authorList>
            <person name="Jaros S."/>
            <person name="Januszkiewicz K."/>
            <person name="Wedrychowicz H."/>
        </authorList>
    </citation>
    <scope>NUCLEOTIDE SEQUENCE [LARGE SCALE GENOMIC DNA]</scope>
    <source>
        <strain evidence="3 4">DSM 24574</strain>
    </source>
</reference>
<dbReference type="PANTHER" id="PTHR36927">
    <property type="entry name" value="BLR4337 PROTEIN"/>
    <property type="match status" value="1"/>
</dbReference>
<keyword evidence="4" id="KW-1185">Reference proteome</keyword>
<evidence type="ECO:0000313" key="3">
    <source>
        <dbReference type="EMBL" id="SHH85348.1"/>
    </source>
</evidence>
<keyword evidence="1" id="KW-0472">Membrane</keyword>
<feature type="transmembrane region" description="Helical" evidence="1">
    <location>
        <begin position="58"/>
        <end position="76"/>
    </location>
</feature>
<protein>
    <submittedName>
        <fullName evidence="3">Acyltransferase family protein</fullName>
    </submittedName>
</protein>
<keyword evidence="1" id="KW-0812">Transmembrane</keyword>
<dbReference type="InterPro" id="IPR050623">
    <property type="entry name" value="Glucan_succinyl_AcylTrfase"/>
</dbReference>
<feature type="transmembrane region" description="Helical" evidence="1">
    <location>
        <begin position="142"/>
        <end position="162"/>
    </location>
</feature>
<accession>A0A1M5WD48</accession>
<dbReference type="Proteomes" id="UP000184212">
    <property type="component" value="Unassembled WGS sequence"/>
</dbReference>
<organism evidence="3 4">
    <name type="scientific">Chryseolinea serpens</name>
    <dbReference type="NCBI Taxonomy" id="947013"/>
    <lineage>
        <taxon>Bacteria</taxon>
        <taxon>Pseudomonadati</taxon>
        <taxon>Bacteroidota</taxon>
        <taxon>Cytophagia</taxon>
        <taxon>Cytophagales</taxon>
        <taxon>Fulvivirgaceae</taxon>
        <taxon>Chryseolinea</taxon>
    </lineage>
</organism>
<dbReference type="AlphaFoldDB" id="A0A1M5WD48"/>
<feature type="transmembrane region" description="Helical" evidence="1">
    <location>
        <begin position="247"/>
        <end position="265"/>
    </location>
</feature>
<feature type="transmembrane region" description="Helical" evidence="1">
    <location>
        <begin position="15"/>
        <end position="38"/>
    </location>
</feature>
<feature type="transmembrane region" description="Helical" evidence="1">
    <location>
        <begin position="349"/>
        <end position="367"/>
    </location>
</feature>
<evidence type="ECO:0000259" key="2">
    <source>
        <dbReference type="Pfam" id="PF01757"/>
    </source>
</evidence>
<keyword evidence="1" id="KW-1133">Transmembrane helix</keyword>
<dbReference type="PANTHER" id="PTHR36927:SF3">
    <property type="entry name" value="GLUCANS BIOSYNTHESIS PROTEIN C"/>
    <property type="match status" value="1"/>
</dbReference>
<evidence type="ECO:0000256" key="1">
    <source>
        <dbReference type="SAM" id="Phobius"/>
    </source>
</evidence>
<keyword evidence="3" id="KW-0808">Transferase</keyword>
<dbReference type="EMBL" id="FQWQ01000005">
    <property type="protein sequence ID" value="SHH85348.1"/>
    <property type="molecule type" value="Genomic_DNA"/>
</dbReference>
<feature type="domain" description="Acyltransferase 3" evidence="2">
    <location>
        <begin position="11"/>
        <end position="363"/>
    </location>
</feature>
<keyword evidence="3" id="KW-0012">Acyltransferase</keyword>
<dbReference type="RefSeq" id="WP_073141305.1">
    <property type="nucleotide sequence ID" value="NZ_FQWQ01000005.1"/>
</dbReference>
<feature type="transmembrane region" description="Helical" evidence="1">
    <location>
        <begin position="92"/>
        <end position="110"/>
    </location>
</feature>
<dbReference type="GO" id="GO:0016747">
    <property type="term" value="F:acyltransferase activity, transferring groups other than amino-acyl groups"/>
    <property type="evidence" value="ECO:0007669"/>
    <property type="project" value="InterPro"/>
</dbReference>
<dbReference type="Pfam" id="PF01757">
    <property type="entry name" value="Acyl_transf_3"/>
    <property type="match status" value="1"/>
</dbReference>
<dbReference type="InterPro" id="IPR002656">
    <property type="entry name" value="Acyl_transf_3_dom"/>
</dbReference>
<feature type="transmembrane region" description="Helical" evidence="1">
    <location>
        <begin position="214"/>
        <end position="235"/>
    </location>
</feature>
<sequence>MEIKIASERRYDLDWLRLIAIIILLFYHTGMLFNTWGWHVKNAETSESFRYWMVILHYWRMPLLLFISGAGTYMALGKRTPSQFAGERVKRLLIPLVFGMFVIVPPQIYYERIANYASYGEFYKTVFDFVPYPKGSFSWHHLWFVAYLLVYSLIAIPILIFLRSPKSAAFKASALRWLGSPAGLLLLPAAFILITQIALRPFFPEETHALAGDWAFFTFYFCFFVFGMLCYSNPVLWEAIGQNRKHLSVASLFILIPFYGFYFHLTDIIRLPWSADTVEIAFDVTAIFLSWFWVITVIAYGQHYLNRQHPWLSRINEGLYPFYILHQTVIIFLGYYIDQLPWSIAAKFWAVSLLTLTSCVAFYLLCIRPFNVMRLLFGVKLKTRQKNPVGVQEAAVRV</sequence>
<dbReference type="OrthoDB" id="9809782at2"/>
<dbReference type="STRING" id="947013.SAMN04488109_5589"/>
<proteinExistence type="predicted"/>
<gene>
    <name evidence="3" type="ORF">SAMN04488109_5589</name>
</gene>
<feature type="transmembrane region" description="Helical" evidence="1">
    <location>
        <begin position="280"/>
        <end position="300"/>
    </location>
</feature>